<reference evidence="6" key="2">
    <citation type="journal article" date="2022" name="Microb. Genom.">
        <title>A chromosome-scale genome assembly of the tomato pathogen Cladosporium fulvum reveals a compartmentalized genome architecture and the presence of a dispensable chromosome.</title>
        <authorList>
            <person name="Zaccaron A.Z."/>
            <person name="Chen L.H."/>
            <person name="Samaras A."/>
            <person name="Stergiopoulos I."/>
        </authorList>
    </citation>
    <scope>NUCLEOTIDE SEQUENCE</scope>
    <source>
        <strain evidence="6">Race5_Kim</strain>
    </source>
</reference>
<keyword evidence="3" id="KW-0677">Repeat</keyword>
<dbReference type="SUPFAM" id="SSF50978">
    <property type="entry name" value="WD40 repeat-like"/>
    <property type="match status" value="1"/>
</dbReference>
<dbReference type="Pfam" id="PF21032">
    <property type="entry name" value="PROPPIN"/>
    <property type="match status" value="2"/>
</dbReference>
<evidence type="ECO:0000256" key="3">
    <source>
        <dbReference type="ARBA" id="ARBA00022737"/>
    </source>
</evidence>
<keyword evidence="7" id="KW-1185">Reference proteome</keyword>
<dbReference type="Proteomes" id="UP000756132">
    <property type="component" value="Chromosome 8"/>
</dbReference>
<keyword evidence="2" id="KW-0853">WD repeat</keyword>
<evidence type="ECO:0000256" key="1">
    <source>
        <dbReference type="ARBA" id="ARBA00004148"/>
    </source>
</evidence>
<dbReference type="Gene3D" id="2.130.10.10">
    <property type="entry name" value="YVTN repeat-like/Quinoprotein amine dehydrogenase"/>
    <property type="match status" value="1"/>
</dbReference>
<dbReference type="RefSeq" id="XP_047764881.1">
    <property type="nucleotide sequence ID" value="XM_047910727.1"/>
</dbReference>
<dbReference type="PANTHER" id="PTHR11227">
    <property type="entry name" value="WD-REPEAT PROTEIN INTERACTING WITH PHOSPHOINOSIDES WIPI -RELATED"/>
    <property type="match status" value="1"/>
</dbReference>
<dbReference type="GeneID" id="71991457"/>
<feature type="compositionally biased region" description="Basic and acidic residues" evidence="5">
    <location>
        <begin position="294"/>
        <end position="311"/>
    </location>
</feature>
<reference evidence="6" key="1">
    <citation type="submission" date="2021-12" db="EMBL/GenBank/DDBJ databases">
        <authorList>
            <person name="Zaccaron A."/>
            <person name="Stergiopoulos I."/>
        </authorList>
    </citation>
    <scope>NUCLEOTIDE SEQUENCE</scope>
    <source>
        <strain evidence="6">Race5_Kim</strain>
    </source>
</reference>
<dbReference type="SMART" id="SM00320">
    <property type="entry name" value="WD40"/>
    <property type="match status" value="2"/>
</dbReference>
<gene>
    <name evidence="6" type="ORF">CLAFUR5_11579</name>
</gene>
<evidence type="ECO:0000256" key="5">
    <source>
        <dbReference type="SAM" id="MobiDB-lite"/>
    </source>
</evidence>
<dbReference type="AlphaFoldDB" id="A0A9Q8US83"/>
<dbReference type="KEGG" id="ffu:CLAFUR5_11579"/>
<protein>
    <submittedName>
        <fullName evidence="6">Autophagy-related protein 18</fullName>
    </submittedName>
</protein>
<dbReference type="OMA" id="NIAILEM"/>
<name>A0A9Q8US83_PASFU</name>
<evidence type="ECO:0000313" key="6">
    <source>
        <dbReference type="EMBL" id="UJO20515.1"/>
    </source>
</evidence>
<accession>A0A9Q8US83</accession>
<comment type="similarity">
    <text evidence="4">Belongs to the WD repeat PROPPIN family.</text>
</comment>
<evidence type="ECO:0000313" key="7">
    <source>
        <dbReference type="Proteomes" id="UP000756132"/>
    </source>
</evidence>
<feature type="region of interest" description="Disordered" evidence="5">
    <location>
        <begin position="263"/>
        <end position="332"/>
    </location>
</feature>
<dbReference type="OrthoDB" id="1667587at2759"/>
<dbReference type="InterPro" id="IPR048720">
    <property type="entry name" value="PROPPIN"/>
</dbReference>
<evidence type="ECO:0000256" key="4">
    <source>
        <dbReference type="ARBA" id="ARBA00025740"/>
    </source>
</evidence>
<comment type="subcellular location">
    <subcellularLocation>
        <location evidence="1">Vacuole membrane</location>
        <topology evidence="1">Peripheral membrane protein</topology>
    </subcellularLocation>
</comment>
<proteinExistence type="inferred from homology"/>
<dbReference type="InterPro" id="IPR015943">
    <property type="entry name" value="WD40/YVTN_repeat-like_dom_sf"/>
</dbReference>
<evidence type="ECO:0000256" key="2">
    <source>
        <dbReference type="ARBA" id="ARBA00022574"/>
    </source>
</evidence>
<sequence length="440" mass="48738">MPGLNYVTFNQDHSSLAVATTRGLRVYNTDPFELTNQSYEDDIALVEQLFSTSLVAIILTPRLLRIVNTKRAQKHSTICELTFHGMVVAVKMNRKRLVVMLEEVAFIYDISNMKMIHQQVIPQNPGGICAISPNSENGYLALPHYHKTPQNPHTQPTHVPKSVIKESISGDVLLYDLNKMEEVTVIQCHQAAVSYIAINNDGTLMATSSEKGTVIRVFSIPDGKKLYQFRRGSIPARIYCMSFNATSTLLCVSSATETIHVFKLAPPGPSNGNANRPISPPSSPTQQRQPSFSGRDRSESPSASEDAREGSADFDGDPSALSNAKQPRQPGFMSLVRRTSQNVSTSFVSRAAGYLPSSVTEMWEPQRDFAWMRVPRGANGQPVRSVVAMANNTPHVMVATNEGDFYVYSVDLEKGGEGTLMKRFDEIHGMKYRKGNDEYE</sequence>
<dbReference type="GO" id="GO:0005774">
    <property type="term" value="C:vacuolar membrane"/>
    <property type="evidence" value="ECO:0007669"/>
    <property type="project" value="UniProtKB-SubCell"/>
</dbReference>
<dbReference type="EMBL" id="CP090170">
    <property type="protein sequence ID" value="UJO20515.1"/>
    <property type="molecule type" value="Genomic_DNA"/>
</dbReference>
<organism evidence="6 7">
    <name type="scientific">Passalora fulva</name>
    <name type="common">Tomato leaf mold</name>
    <name type="synonym">Cladosporium fulvum</name>
    <dbReference type="NCBI Taxonomy" id="5499"/>
    <lineage>
        <taxon>Eukaryota</taxon>
        <taxon>Fungi</taxon>
        <taxon>Dikarya</taxon>
        <taxon>Ascomycota</taxon>
        <taxon>Pezizomycotina</taxon>
        <taxon>Dothideomycetes</taxon>
        <taxon>Dothideomycetidae</taxon>
        <taxon>Mycosphaerellales</taxon>
        <taxon>Mycosphaerellaceae</taxon>
        <taxon>Fulvia</taxon>
    </lineage>
</organism>
<dbReference type="InterPro" id="IPR001680">
    <property type="entry name" value="WD40_rpt"/>
</dbReference>
<feature type="compositionally biased region" description="Low complexity" evidence="5">
    <location>
        <begin position="284"/>
        <end position="293"/>
    </location>
</feature>
<dbReference type="InterPro" id="IPR036322">
    <property type="entry name" value="WD40_repeat_dom_sf"/>
</dbReference>